<dbReference type="Gene3D" id="1.20.1250.20">
    <property type="entry name" value="MFS general substrate transporter like domains"/>
    <property type="match status" value="1"/>
</dbReference>
<dbReference type="InterPro" id="IPR020846">
    <property type="entry name" value="MFS_dom"/>
</dbReference>
<dbReference type="Gene3D" id="3.30.70.100">
    <property type="match status" value="1"/>
</dbReference>
<dbReference type="SUPFAM" id="SSF103473">
    <property type="entry name" value="MFS general substrate transporter"/>
    <property type="match status" value="1"/>
</dbReference>
<protein>
    <submittedName>
        <fullName evidence="8">Inner membrane transport protein YajR</fullName>
    </submittedName>
</protein>
<evidence type="ECO:0000256" key="4">
    <source>
        <dbReference type="ARBA" id="ARBA00022692"/>
    </source>
</evidence>
<reference evidence="8 9" key="1">
    <citation type="submission" date="2017-02" db="EMBL/GenBank/DDBJ databases">
        <authorList>
            <person name="Peterson S.W."/>
        </authorList>
    </citation>
    <scope>NUCLEOTIDE SEQUENCE [LARGE SCALE GENOMIC DNA]</scope>
    <source>
        <strain evidence="8">C6</strain>
    </source>
</reference>
<keyword evidence="5" id="KW-1133">Transmembrane helix</keyword>
<dbReference type="GO" id="GO:0022857">
    <property type="term" value="F:transmembrane transporter activity"/>
    <property type="evidence" value="ECO:0007669"/>
    <property type="project" value="InterPro"/>
</dbReference>
<evidence type="ECO:0000256" key="5">
    <source>
        <dbReference type="ARBA" id="ARBA00022989"/>
    </source>
</evidence>
<sequence length="454" mass="49369">MMNALERRSTFALSSIFALRMLGLFMIIPVFSVAGQTYEYATPALLGLAVGIYGLTQAILQIPFSLIADRYSRKPLVVFGLLLFALGGAIAAMSDTIYGVIIGRAIAGGGAVSAVVMALLADVTREENRMKAMATMGMSIGVSFAVAFSLGPWLTGLVGISGLFWVTTIMGLAAISMLFLVPKVTRHHRNYQQGYLAQLKQVLKMGDLNRLHVSVFSLHLLLTAMFIYVPSQLIDFAKIPLNSHGWVYLPLLVISLFFAFPSIVLAEKYRKMRGIFLTAIGGIILGLGILIFGFESKYILLTGLGLFFIAFNVMEALLPSWLSKAAPIQSKATAMGVNASSQFLGAFFGGVTGGQLLLLNNTALGWSILTGLAIIWLLISFGLAQPRYLSSMVLRLPEHKQTDEWTSQLLAIRGIEEVVVMSDQQVAYVKVDKQQIDDATRQDLTQLLGKEVAI</sequence>
<dbReference type="EMBL" id="FUUY01000003">
    <property type="protein sequence ID" value="SJX21577.1"/>
    <property type="molecule type" value="Genomic_DNA"/>
</dbReference>
<organism evidence="8 9">
    <name type="scientific">Acinetobacter johnsonii</name>
    <dbReference type="NCBI Taxonomy" id="40214"/>
    <lineage>
        <taxon>Bacteria</taxon>
        <taxon>Pseudomonadati</taxon>
        <taxon>Pseudomonadota</taxon>
        <taxon>Gammaproteobacteria</taxon>
        <taxon>Moraxellales</taxon>
        <taxon>Moraxellaceae</taxon>
        <taxon>Acinetobacter</taxon>
    </lineage>
</organism>
<dbReference type="PANTHER" id="PTHR23517">
    <property type="entry name" value="RESISTANCE PROTEIN MDTM, PUTATIVE-RELATED-RELATED"/>
    <property type="match status" value="1"/>
</dbReference>
<dbReference type="PROSITE" id="PS50850">
    <property type="entry name" value="MFS"/>
    <property type="match status" value="1"/>
</dbReference>
<dbReference type="Proteomes" id="UP000196240">
    <property type="component" value="Unassembled WGS sequence"/>
</dbReference>
<dbReference type="InterPro" id="IPR050171">
    <property type="entry name" value="MFS_Transporters"/>
</dbReference>
<feature type="domain" description="Major facilitator superfamily (MFS) profile" evidence="7">
    <location>
        <begin position="9"/>
        <end position="388"/>
    </location>
</feature>
<accession>A0A1R7QBG9</accession>
<dbReference type="AlphaFoldDB" id="A0A1R7QBG9"/>
<proteinExistence type="predicted"/>
<keyword evidence="2" id="KW-0813">Transport</keyword>
<dbReference type="GO" id="GO:0005886">
    <property type="term" value="C:plasma membrane"/>
    <property type="evidence" value="ECO:0007669"/>
    <property type="project" value="UniProtKB-SubCell"/>
</dbReference>
<evidence type="ECO:0000256" key="1">
    <source>
        <dbReference type="ARBA" id="ARBA00004651"/>
    </source>
</evidence>
<evidence type="ECO:0000256" key="3">
    <source>
        <dbReference type="ARBA" id="ARBA00022475"/>
    </source>
</evidence>
<gene>
    <name evidence="8" type="primary">yajR</name>
    <name evidence="8" type="ORF">ACNJC6_01196</name>
</gene>
<evidence type="ECO:0000259" key="7">
    <source>
        <dbReference type="PROSITE" id="PS50850"/>
    </source>
</evidence>
<evidence type="ECO:0000313" key="8">
    <source>
        <dbReference type="EMBL" id="SJX21577.1"/>
    </source>
</evidence>
<dbReference type="Pfam" id="PF07690">
    <property type="entry name" value="MFS_1"/>
    <property type="match status" value="1"/>
</dbReference>
<name>A0A1R7QBG9_ACIJO</name>
<evidence type="ECO:0000256" key="2">
    <source>
        <dbReference type="ARBA" id="ARBA00022448"/>
    </source>
</evidence>
<keyword evidence="4" id="KW-0812">Transmembrane</keyword>
<dbReference type="InterPro" id="IPR036259">
    <property type="entry name" value="MFS_trans_sf"/>
</dbReference>
<dbReference type="PANTHER" id="PTHR23517:SF2">
    <property type="entry name" value="MULTIDRUG RESISTANCE PROTEIN MDTH"/>
    <property type="match status" value="1"/>
</dbReference>
<dbReference type="RefSeq" id="WP_087011846.1">
    <property type="nucleotide sequence ID" value="NZ_CP068195.1"/>
</dbReference>
<dbReference type="CDD" id="cd17472">
    <property type="entry name" value="MFS_YajR_like"/>
    <property type="match status" value="1"/>
</dbReference>
<keyword evidence="6" id="KW-0472">Membrane</keyword>
<evidence type="ECO:0000256" key="6">
    <source>
        <dbReference type="ARBA" id="ARBA00023136"/>
    </source>
</evidence>
<comment type="subcellular location">
    <subcellularLocation>
        <location evidence="1">Cell membrane</location>
        <topology evidence="1">Multi-pass membrane protein</topology>
    </subcellularLocation>
</comment>
<keyword evidence="3" id="KW-1003">Cell membrane</keyword>
<evidence type="ECO:0000313" key="9">
    <source>
        <dbReference type="Proteomes" id="UP000196240"/>
    </source>
</evidence>
<dbReference type="InterPro" id="IPR011701">
    <property type="entry name" value="MFS"/>
</dbReference>